<dbReference type="InterPro" id="IPR001064">
    <property type="entry name" value="Beta/gamma_crystallin"/>
</dbReference>
<evidence type="ECO:0000313" key="7">
    <source>
        <dbReference type="Proteomes" id="UP000551758"/>
    </source>
</evidence>
<feature type="domain" description="Beta/gamma crystallin 'Greek key'" evidence="5">
    <location>
        <begin position="35"/>
        <end position="103"/>
    </location>
</feature>
<evidence type="ECO:0000313" key="6">
    <source>
        <dbReference type="EMBL" id="KAF5910530.1"/>
    </source>
</evidence>
<reference evidence="6 7" key="1">
    <citation type="journal article" date="2020" name="Mol. Biol. Evol.">
        <title>Interspecific Gene Flow and the Evolution of Specialization in Black and White Rhinoceros.</title>
        <authorList>
            <person name="Moodley Y."/>
            <person name="Westbury M.V."/>
            <person name="Russo I.M."/>
            <person name="Gopalakrishnan S."/>
            <person name="Rakotoarivelo A."/>
            <person name="Olsen R.A."/>
            <person name="Prost S."/>
            <person name="Tunstall T."/>
            <person name="Ryder O.A."/>
            <person name="Dalen L."/>
            <person name="Bruford M.W."/>
        </authorList>
    </citation>
    <scope>NUCLEOTIDE SEQUENCE [LARGE SCALE GENOMIC DNA]</scope>
    <source>
        <strain evidence="6">SBR-YM</strain>
        <tissue evidence="6">Skin</tissue>
    </source>
</reference>
<dbReference type="Pfam" id="PF00030">
    <property type="entry name" value="Crystall"/>
    <property type="match status" value="1"/>
</dbReference>
<evidence type="ECO:0000259" key="5">
    <source>
        <dbReference type="SMART" id="SM00247"/>
    </source>
</evidence>
<protein>
    <recommendedName>
        <fullName evidence="5">Beta/gamma crystallin 'Greek key' domain-containing protein</fullName>
    </recommendedName>
</protein>
<evidence type="ECO:0000256" key="1">
    <source>
        <dbReference type="ARBA" id="ARBA00003689"/>
    </source>
</evidence>
<evidence type="ECO:0000256" key="4">
    <source>
        <dbReference type="ARBA" id="ARBA00022737"/>
    </source>
</evidence>
<dbReference type="SMART" id="SM00247">
    <property type="entry name" value="XTALbg"/>
    <property type="match status" value="1"/>
</dbReference>
<dbReference type="InterPro" id="IPR011024">
    <property type="entry name" value="G_crystallin-like"/>
</dbReference>
<evidence type="ECO:0000256" key="2">
    <source>
        <dbReference type="ARBA" id="ARBA00009646"/>
    </source>
</evidence>
<dbReference type="AlphaFoldDB" id="A0A7J7E3Y8"/>
<proteinExistence type="inferred from homology"/>
<keyword evidence="3" id="KW-0273">Eye lens protein</keyword>
<dbReference type="InterPro" id="IPR050252">
    <property type="entry name" value="Beta/Gamma-Crystallin"/>
</dbReference>
<dbReference type="Proteomes" id="UP000551758">
    <property type="component" value="Unassembled WGS sequence"/>
</dbReference>
<sequence>APLLPIQQPPCYKDQLPLLSPHTGGWSSLSTTKARNTFFEDRAFQGRRYECTSDRPNPQPHRSRCTSVCVDSGCWMFYERAHYQGLQYLVPPATTPTTSTGWAKATPSVPAT</sequence>
<dbReference type="GO" id="GO:0007601">
    <property type="term" value="P:visual perception"/>
    <property type="evidence" value="ECO:0007669"/>
    <property type="project" value="TreeGrafter"/>
</dbReference>
<keyword evidence="7" id="KW-1185">Reference proteome</keyword>
<dbReference type="GO" id="GO:0005212">
    <property type="term" value="F:structural constituent of eye lens"/>
    <property type="evidence" value="ECO:0007669"/>
    <property type="project" value="UniProtKB-KW"/>
</dbReference>
<dbReference type="Gene3D" id="2.60.20.10">
    <property type="entry name" value="Crystallins"/>
    <property type="match status" value="1"/>
</dbReference>
<dbReference type="SUPFAM" id="SSF49695">
    <property type="entry name" value="gamma-Crystallin-like"/>
    <property type="match status" value="1"/>
</dbReference>
<feature type="non-terminal residue" evidence="6">
    <location>
        <position position="1"/>
    </location>
</feature>
<name>A0A7J7E3Y8_DICBM</name>
<comment type="caution">
    <text evidence="6">The sequence shown here is derived from an EMBL/GenBank/DDBJ whole genome shotgun (WGS) entry which is preliminary data.</text>
</comment>
<dbReference type="GO" id="GO:0002088">
    <property type="term" value="P:lens development in camera-type eye"/>
    <property type="evidence" value="ECO:0007669"/>
    <property type="project" value="TreeGrafter"/>
</dbReference>
<keyword evidence="4" id="KW-0677">Repeat</keyword>
<dbReference type="EMBL" id="JACDTQ010004070">
    <property type="protein sequence ID" value="KAF5910530.1"/>
    <property type="molecule type" value="Genomic_DNA"/>
</dbReference>
<evidence type="ECO:0000256" key="3">
    <source>
        <dbReference type="ARBA" id="ARBA00022613"/>
    </source>
</evidence>
<gene>
    <name evidence="6" type="ORF">HPG69_004617</name>
</gene>
<comment type="similarity">
    <text evidence="2">Belongs to the beta/gamma-crystallin family.</text>
</comment>
<organism evidence="6 7">
    <name type="scientific">Diceros bicornis minor</name>
    <name type="common">South-central black rhinoceros</name>
    <dbReference type="NCBI Taxonomy" id="77932"/>
    <lineage>
        <taxon>Eukaryota</taxon>
        <taxon>Metazoa</taxon>
        <taxon>Chordata</taxon>
        <taxon>Craniata</taxon>
        <taxon>Vertebrata</taxon>
        <taxon>Euteleostomi</taxon>
        <taxon>Mammalia</taxon>
        <taxon>Eutheria</taxon>
        <taxon>Laurasiatheria</taxon>
        <taxon>Perissodactyla</taxon>
        <taxon>Rhinocerotidae</taxon>
        <taxon>Diceros</taxon>
    </lineage>
</organism>
<accession>A0A7J7E3Y8</accession>
<comment type="function">
    <text evidence="1">Crystallins are the dominant structural components of the vertebrate eye lens.</text>
</comment>
<dbReference type="PANTHER" id="PTHR11818:SF123">
    <property type="entry name" value="GAMMA-CRYSTALLIN A"/>
    <property type="match status" value="1"/>
</dbReference>
<dbReference type="PANTHER" id="PTHR11818">
    <property type="entry name" value="BETA/GAMMA CRYSTALLIN"/>
    <property type="match status" value="1"/>
</dbReference>